<gene>
    <name evidence="1" type="ORF">ACFMB1_00880</name>
</gene>
<dbReference type="Proteomes" id="UP001596116">
    <property type="component" value="Unassembled WGS sequence"/>
</dbReference>
<proteinExistence type="predicted"/>
<keyword evidence="2" id="KW-1185">Reference proteome</keyword>
<name>A0ABW1KTR9_9PROT</name>
<evidence type="ECO:0008006" key="3">
    <source>
        <dbReference type="Google" id="ProtNLM"/>
    </source>
</evidence>
<dbReference type="RefSeq" id="WP_379880616.1">
    <property type="nucleotide sequence ID" value="NZ_JBHPON010000001.1"/>
</dbReference>
<dbReference type="EMBL" id="JBHPON010000001">
    <property type="protein sequence ID" value="MFC6034073.1"/>
    <property type="molecule type" value="Genomic_DNA"/>
</dbReference>
<evidence type="ECO:0000313" key="2">
    <source>
        <dbReference type="Proteomes" id="UP001596116"/>
    </source>
</evidence>
<accession>A0ABW1KTR9</accession>
<evidence type="ECO:0000313" key="1">
    <source>
        <dbReference type="EMBL" id="MFC6034073.1"/>
    </source>
</evidence>
<comment type="caution">
    <text evidence="1">The sequence shown here is derived from an EMBL/GenBank/DDBJ whole genome shotgun (WGS) entry which is preliminary data.</text>
</comment>
<organism evidence="1 2">
    <name type="scientific">Hyphococcus aureus</name>
    <dbReference type="NCBI Taxonomy" id="2666033"/>
    <lineage>
        <taxon>Bacteria</taxon>
        <taxon>Pseudomonadati</taxon>
        <taxon>Pseudomonadota</taxon>
        <taxon>Alphaproteobacteria</taxon>
        <taxon>Parvularculales</taxon>
        <taxon>Parvularculaceae</taxon>
        <taxon>Hyphococcus</taxon>
    </lineage>
</organism>
<protein>
    <recommendedName>
        <fullName evidence="3">Antitoxin VbhA domain-containing protein</fullName>
    </recommendedName>
</protein>
<sequence>MTDKKWKPDDEESLKELIRATIKSAGAIDPAQLPSKVREQVKGRVSGDVDIDAYVKKVLAEEGKR</sequence>
<reference evidence="1 2" key="1">
    <citation type="submission" date="2024-09" db="EMBL/GenBank/DDBJ databases">
        <authorList>
            <person name="Zhang Z.-H."/>
        </authorList>
    </citation>
    <scope>NUCLEOTIDE SEQUENCE [LARGE SCALE GENOMIC DNA]</scope>
    <source>
        <strain evidence="1 2">HHTR114</strain>
    </source>
</reference>